<evidence type="ECO:0000313" key="1">
    <source>
        <dbReference type="EMBL" id="SIQ49813.1"/>
    </source>
</evidence>
<dbReference type="GO" id="GO:0047617">
    <property type="term" value="F:fatty acyl-CoA hydrolase activity"/>
    <property type="evidence" value="ECO:0007669"/>
    <property type="project" value="TreeGrafter"/>
</dbReference>
<accession>A0A1N6T930</accession>
<organism evidence="1 2">
    <name type="scientific">Marinobacterium stanieri</name>
    <dbReference type="NCBI Taxonomy" id="49186"/>
    <lineage>
        <taxon>Bacteria</taxon>
        <taxon>Pseudomonadati</taxon>
        <taxon>Pseudomonadota</taxon>
        <taxon>Gammaproteobacteria</taxon>
        <taxon>Oceanospirillales</taxon>
        <taxon>Oceanospirillaceae</taxon>
        <taxon>Marinobacterium</taxon>
    </lineage>
</organism>
<dbReference type="InterPro" id="IPR050563">
    <property type="entry name" value="4-hydroxybenzoyl-CoA_TE"/>
</dbReference>
<name>A0A1N6T930_9GAMM</name>
<dbReference type="STRING" id="49186.SAMN05421647_105190"/>
<dbReference type="AlphaFoldDB" id="A0A1N6T930"/>
<dbReference type="eggNOG" id="COG0824">
    <property type="taxonomic scope" value="Bacteria"/>
</dbReference>
<gene>
    <name evidence="1" type="ORF">SAMN05421647_105190</name>
</gene>
<dbReference type="InterPro" id="IPR029069">
    <property type="entry name" value="HotDog_dom_sf"/>
</dbReference>
<sequence length="142" mass="16209">MRYSREELIRFRHCDPAGIVFYPRYLEIVNDTVEDWFEHIGFAFKTMQQRFGAGVPTVNLNIRFASPCRQGDRLQLSLVCNRIGDSSIVLSIRSAQADNPVFEAEVVLCFTSIGERVEKLSIPAEIRHQIQQYLDETVAATA</sequence>
<dbReference type="CDD" id="cd00586">
    <property type="entry name" value="4HBT"/>
    <property type="match status" value="1"/>
</dbReference>
<evidence type="ECO:0000313" key="2">
    <source>
        <dbReference type="Proteomes" id="UP000186895"/>
    </source>
</evidence>
<dbReference type="PANTHER" id="PTHR31793">
    <property type="entry name" value="4-HYDROXYBENZOYL-COA THIOESTERASE FAMILY MEMBER"/>
    <property type="match status" value="1"/>
</dbReference>
<dbReference type="Gene3D" id="3.10.129.10">
    <property type="entry name" value="Hotdog Thioesterase"/>
    <property type="match status" value="1"/>
</dbReference>
<dbReference type="EMBL" id="FTMN01000005">
    <property type="protein sequence ID" value="SIQ49813.1"/>
    <property type="molecule type" value="Genomic_DNA"/>
</dbReference>
<dbReference type="PANTHER" id="PTHR31793:SF24">
    <property type="entry name" value="LONG-CHAIN ACYL-COA THIOESTERASE FADM"/>
    <property type="match status" value="1"/>
</dbReference>
<keyword evidence="2" id="KW-1185">Reference proteome</keyword>
<dbReference type="Pfam" id="PF13279">
    <property type="entry name" value="4HBT_2"/>
    <property type="match status" value="1"/>
</dbReference>
<proteinExistence type="predicted"/>
<dbReference type="RefSeq" id="WP_076463050.1">
    <property type="nucleotide sequence ID" value="NZ_FTMN01000005.1"/>
</dbReference>
<dbReference type="SUPFAM" id="SSF54637">
    <property type="entry name" value="Thioesterase/thiol ester dehydrase-isomerase"/>
    <property type="match status" value="1"/>
</dbReference>
<protein>
    <submittedName>
        <fullName evidence="1">4-hydroxybenzoyl-CoA thioesterase</fullName>
    </submittedName>
</protein>
<reference evidence="1 2" key="1">
    <citation type="submission" date="2017-01" db="EMBL/GenBank/DDBJ databases">
        <authorList>
            <person name="Mah S.A."/>
            <person name="Swanson W.J."/>
            <person name="Moy G.W."/>
            <person name="Vacquier V.D."/>
        </authorList>
    </citation>
    <scope>NUCLEOTIDE SEQUENCE [LARGE SCALE GENOMIC DNA]</scope>
    <source>
        <strain evidence="1 2">DSM 7027</strain>
    </source>
</reference>
<dbReference type="Proteomes" id="UP000186895">
    <property type="component" value="Unassembled WGS sequence"/>
</dbReference>